<sequence>MRPSTNFGLLQNSSRVFTLRALRLRQNHCLVETNRLSHDGCNSLTSGRPVSPARVGLGCIRSVATLEFFEDSKLGSLFREIGNRLDLADRTPRSAPNNEVDGDTRTRNDIQTLSASLRRTSTANVTSEFCKEYISLPDMSVSTWSNESVQASEKRLFFDLLFKEGSGIDENVLISTMATVLSHRQDGQASDQLALSNASIRRLRELCTPRYERIFNYILASAHQDLGVAFLVKLRQDLRELIHWLRLSSQRNKQEYEKGNHHPMHEKLTKLRVIERDIQSILSSLFRPGVLNLQQITYDRTPASIIEQIAFKEAVHPLQSLKDLRTRLGPGRRCFAFFHPALRDSPLVFVHVALLRSIPESMRDIETGTQRIVDGTDLESEATCAAFYSITNAVSGLSGVDLGNHLIKSVVGVLKHEFPTLGTYCTLSPIPNFRRWLEDKMMRHRDAADRRESAHSSCDENNIALLASDKFLNADLLSQQDLRNLECLLSSTDAPSLVCLGEPSNEFKPLLMKLAAYYLTVETHHGRPLCPVAKFHIRNGAEMYRLNYLGDATSKGLRNSCGIMINYRYLLEELEENHVNYESTGKIAVRDGVRGWLAKRSSCSAAYVPCEKC</sequence>
<organism evidence="2 3">
    <name type="scientific">Cyclotella cryptica</name>
    <dbReference type="NCBI Taxonomy" id="29204"/>
    <lineage>
        <taxon>Eukaryota</taxon>
        <taxon>Sar</taxon>
        <taxon>Stramenopiles</taxon>
        <taxon>Ochrophyta</taxon>
        <taxon>Bacillariophyta</taxon>
        <taxon>Coscinodiscophyceae</taxon>
        <taxon>Thalassiosirophycidae</taxon>
        <taxon>Stephanodiscales</taxon>
        <taxon>Stephanodiscaceae</taxon>
        <taxon>Cyclotella</taxon>
    </lineage>
</organism>
<dbReference type="InterPro" id="IPR007956">
    <property type="entry name" value="Malonyl_CoA_deC_C"/>
</dbReference>
<dbReference type="InterPro" id="IPR038917">
    <property type="entry name" value="Malonyl_CoA_deC"/>
</dbReference>
<accession>A0ABD3QBD2</accession>
<reference evidence="2 3" key="1">
    <citation type="journal article" date="2020" name="G3 (Bethesda)">
        <title>Improved Reference Genome for Cyclotella cryptica CCMP332, a Model for Cell Wall Morphogenesis, Salinity Adaptation, and Lipid Production in Diatoms (Bacillariophyta).</title>
        <authorList>
            <person name="Roberts W.R."/>
            <person name="Downey K.M."/>
            <person name="Ruck E.C."/>
            <person name="Traller J.C."/>
            <person name="Alverson A.J."/>
        </authorList>
    </citation>
    <scope>NUCLEOTIDE SEQUENCE [LARGE SCALE GENOMIC DNA]</scope>
    <source>
        <strain evidence="2 3">CCMP332</strain>
    </source>
</reference>
<feature type="domain" description="Malonyl-CoA decarboxylase C-terminal" evidence="1">
    <location>
        <begin position="289"/>
        <end position="569"/>
    </location>
</feature>
<dbReference type="Gene3D" id="1.20.140.90">
    <property type="entry name" value="Malonyl-CoA decarboxylase, oligemerization domain"/>
    <property type="match status" value="1"/>
</dbReference>
<dbReference type="PANTHER" id="PTHR28641:SF1">
    <property type="entry name" value="MALONYL-COA DECARBOXYLASE, MITOCHONDRIAL"/>
    <property type="match status" value="1"/>
</dbReference>
<dbReference type="InterPro" id="IPR042303">
    <property type="entry name" value="Malonyl_CoA_deC_C_sf"/>
</dbReference>
<dbReference type="InterPro" id="IPR038351">
    <property type="entry name" value="MCD_N_sf"/>
</dbReference>
<evidence type="ECO:0000259" key="1">
    <source>
        <dbReference type="Pfam" id="PF05292"/>
    </source>
</evidence>
<proteinExistence type="predicted"/>
<dbReference type="Pfam" id="PF05292">
    <property type="entry name" value="MCD"/>
    <property type="match status" value="1"/>
</dbReference>
<protein>
    <recommendedName>
        <fullName evidence="1">Malonyl-CoA decarboxylase C-terminal domain-containing protein</fullName>
    </recommendedName>
</protein>
<name>A0ABD3QBD2_9STRA</name>
<dbReference type="EMBL" id="JABMIG020000053">
    <property type="protein sequence ID" value="KAL3797678.1"/>
    <property type="molecule type" value="Genomic_DNA"/>
</dbReference>
<dbReference type="AlphaFoldDB" id="A0ABD3QBD2"/>
<evidence type="ECO:0000313" key="3">
    <source>
        <dbReference type="Proteomes" id="UP001516023"/>
    </source>
</evidence>
<gene>
    <name evidence="2" type="ORF">HJC23_013510</name>
</gene>
<keyword evidence="3" id="KW-1185">Reference proteome</keyword>
<evidence type="ECO:0000313" key="2">
    <source>
        <dbReference type="EMBL" id="KAL3797678.1"/>
    </source>
</evidence>
<dbReference type="Gene3D" id="3.40.630.150">
    <property type="entry name" value="Malonyl-CoA decarboxylase, catalytic domain"/>
    <property type="match status" value="1"/>
</dbReference>
<dbReference type="Proteomes" id="UP001516023">
    <property type="component" value="Unassembled WGS sequence"/>
</dbReference>
<comment type="caution">
    <text evidence="2">The sequence shown here is derived from an EMBL/GenBank/DDBJ whole genome shotgun (WGS) entry which is preliminary data.</text>
</comment>
<dbReference type="PANTHER" id="PTHR28641">
    <property type="match status" value="1"/>
</dbReference>